<dbReference type="Pfam" id="PF00027">
    <property type="entry name" value="cNMP_binding"/>
    <property type="match status" value="1"/>
</dbReference>
<dbReference type="InterPro" id="IPR014710">
    <property type="entry name" value="RmlC-like_jellyroll"/>
</dbReference>
<organism evidence="6 7">
    <name type="scientific">Cognatishimia maritima</name>
    <dbReference type="NCBI Taxonomy" id="870908"/>
    <lineage>
        <taxon>Bacteria</taxon>
        <taxon>Pseudomonadati</taxon>
        <taxon>Pseudomonadota</taxon>
        <taxon>Alphaproteobacteria</taxon>
        <taxon>Rhodobacterales</taxon>
        <taxon>Paracoccaceae</taxon>
        <taxon>Cognatishimia</taxon>
    </lineage>
</organism>
<dbReference type="GO" id="GO:0005829">
    <property type="term" value="C:cytosol"/>
    <property type="evidence" value="ECO:0007669"/>
    <property type="project" value="TreeGrafter"/>
</dbReference>
<protein>
    <submittedName>
        <fullName evidence="6">cAMP-binding domain of CRP or a regulatory subunit of cAMP-dependent protein kinases</fullName>
    </submittedName>
</protein>
<evidence type="ECO:0000259" key="5">
    <source>
        <dbReference type="PROSITE" id="PS51063"/>
    </source>
</evidence>
<dbReference type="PANTHER" id="PTHR24567:SF74">
    <property type="entry name" value="HTH-TYPE TRANSCRIPTIONAL REGULATOR ARCR"/>
    <property type="match status" value="1"/>
</dbReference>
<dbReference type="InterPro" id="IPR036388">
    <property type="entry name" value="WH-like_DNA-bd_sf"/>
</dbReference>
<evidence type="ECO:0000313" key="6">
    <source>
        <dbReference type="EMBL" id="SHH65121.1"/>
    </source>
</evidence>
<dbReference type="STRING" id="870908.SAMN04488044_2918"/>
<keyword evidence="6" id="KW-0418">Kinase</keyword>
<proteinExistence type="predicted"/>
<keyword evidence="7" id="KW-1185">Reference proteome</keyword>
<sequence>MPMSQHALQNTFTPLELKRICSSHFFGALPDQLLRSILSNSDRIHMSSGEVLFHKGDTVDGVYCVLSGTVKLSINQIDGREAVIEIFHEGHSFAEALAFNDATYPATASALQDSVVLRVPKPILKQSILQQPETAEAVLAGIVLHLHKLVRQIESLKTNSAQERLVQYILTATDDQQTSARLEVPFEKKILAALLGVTPETLSRLFKQLQSHGVSLEKRVITVRDRKALIKLSSEFL</sequence>
<dbReference type="InterPro" id="IPR012318">
    <property type="entry name" value="HTH_CRP"/>
</dbReference>
<dbReference type="GO" id="GO:0003700">
    <property type="term" value="F:DNA-binding transcription factor activity"/>
    <property type="evidence" value="ECO:0007669"/>
    <property type="project" value="TreeGrafter"/>
</dbReference>
<evidence type="ECO:0000256" key="1">
    <source>
        <dbReference type="ARBA" id="ARBA00023015"/>
    </source>
</evidence>
<keyword evidence="6" id="KW-0808">Transferase</keyword>
<dbReference type="Gene3D" id="1.10.10.10">
    <property type="entry name" value="Winged helix-like DNA-binding domain superfamily/Winged helix DNA-binding domain"/>
    <property type="match status" value="1"/>
</dbReference>
<dbReference type="Pfam" id="PF13545">
    <property type="entry name" value="HTH_Crp_2"/>
    <property type="match status" value="1"/>
</dbReference>
<dbReference type="Proteomes" id="UP000184211">
    <property type="component" value="Unassembled WGS sequence"/>
</dbReference>
<dbReference type="SUPFAM" id="SSF46785">
    <property type="entry name" value="Winged helix' DNA-binding domain"/>
    <property type="match status" value="1"/>
</dbReference>
<dbReference type="GO" id="GO:0016301">
    <property type="term" value="F:kinase activity"/>
    <property type="evidence" value="ECO:0007669"/>
    <property type="project" value="UniProtKB-KW"/>
</dbReference>
<gene>
    <name evidence="6" type="ORF">SAMN04488044_2918</name>
</gene>
<dbReference type="SUPFAM" id="SSF51206">
    <property type="entry name" value="cAMP-binding domain-like"/>
    <property type="match status" value="1"/>
</dbReference>
<dbReference type="InterPro" id="IPR050397">
    <property type="entry name" value="Env_Response_Regulators"/>
</dbReference>
<dbReference type="PROSITE" id="PS51063">
    <property type="entry name" value="HTH_CRP_2"/>
    <property type="match status" value="1"/>
</dbReference>
<evidence type="ECO:0000256" key="2">
    <source>
        <dbReference type="ARBA" id="ARBA00023125"/>
    </source>
</evidence>
<dbReference type="AlphaFoldDB" id="A0A1M5UQ43"/>
<dbReference type="PANTHER" id="PTHR24567">
    <property type="entry name" value="CRP FAMILY TRANSCRIPTIONAL REGULATORY PROTEIN"/>
    <property type="match status" value="1"/>
</dbReference>
<dbReference type="OrthoDB" id="190787at2"/>
<feature type="domain" description="HTH crp-type" evidence="5">
    <location>
        <begin position="159"/>
        <end position="227"/>
    </location>
</feature>
<reference evidence="7" key="1">
    <citation type="submission" date="2016-11" db="EMBL/GenBank/DDBJ databases">
        <authorList>
            <person name="Varghese N."/>
            <person name="Submissions S."/>
        </authorList>
    </citation>
    <scope>NUCLEOTIDE SEQUENCE [LARGE SCALE GENOMIC DNA]</scope>
    <source>
        <strain evidence="7">DSM 28223</strain>
    </source>
</reference>
<evidence type="ECO:0000259" key="4">
    <source>
        <dbReference type="PROSITE" id="PS50042"/>
    </source>
</evidence>
<evidence type="ECO:0000256" key="3">
    <source>
        <dbReference type="ARBA" id="ARBA00023163"/>
    </source>
</evidence>
<dbReference type="CDD" id="cd00038">
    <property type="entry name" value="CAP_ED"/>
    <property type="match status" value="1"/>
</dbReference>
<dbReference type="InterPro" id="IPR000595">
    <property type="entry name" value="cNMP-bd_dom"/>
</dbReference>
<keyword evidence="2" id="KW-0238">DNA-binding</keyword>
<name>A0A1M5UQ43_9RHOB</name>
<keyword evidence="1" id="KW-0805">Transcription regulation</keyword>
<accession>A0A1M5UQ43</accession>
<keyword evidence="3" id="KW-0804">Transcription</keyword>
<dbReference type="Gene3D" id="2.60.120.10">
    <property type="entry name" value="Jelly Rolls"/>
    <property type="match status" value="1"/>
</dbReference>
<dbReference type="SMART" id="SM00419">
    <property type="entry name" value="HTH_CRP"/>
    <property type="match status" value="1"/>
</dbReference>
<dbReference type="InterPro" id="IPR036390">
    <property type="entry name" value="WH_DNA-bd_sf"/>
</dbReference>
<evidence type="ECO:0000313" key="7">
    <source>
        <dbReference type="Proteomes" id="UP000184211"/>
    </source>
</evidence>
<dbReference type="PROSITE" id="PS50042">
    <property type="entry name" value="CNMP_BINDING_3"/>
    <property type="match status" value="1"/>
</dbReference>
<dbReference type="RefSeq" id="WP_084604989.1">
    <property type="nucleotide sequence ID" value="NZ_FQWM01000007.1"/>
</dbReference>
<feature type="domain" description="Cyclic nucleotide-binding" evidence="4">
    <location>
        <begin position="25"/>
        <end position="128"/>
    </location>
</feature>
<dbReference type="SMART" id="SM00100">
    <property type="entry name" value="cNMP"/>
    <property type="match status" value="1"/>
</dbReference>
<dbReference type="GO" id="GO:0003677">
    <property type="term" value="F:DNA binding"/>
    <property type="evidence" value="ECO:0007669"/>
    <property type="project" value="UniProtKB-KW"/>
</dbReference>
<dbReference type="InterPro" id="IPR018490">
    <property type="entry name" value="cNMP-bd_dom_sf"/>
</dbReference>
<dbReference type="EMBL" id="FQWM01000007">
    <property type="protein sequence ID" value="SHH65121.1"/>
    <property type="molecule type" value="Genomic_DNA"/>
</dbReference>